<accession>A0A835KUT2</accession>
<gene>
    <name evidence="2" type="ORF">HU200_003388</name>
</gene>
<dbReference type="Gene3D" id="3.30.559.10">
    <property type="entry name" value="Chloramphenicol acetyltransferase-like domain"/>
    <property type="match status" value="1"/>
</dbReference>
<sequence>MSNDVSPVYLTFTVNAQKRVGPMEGYYGNCITTQPIAAATSGVVAEASVVELVRMIKRAKSQLHEKAITMGNDGRCDDEQLLRGLRRRYDMMNVTSWRNIGFERVDLGSGTPARVMSHTRHGGAPRVPACVMYPPCKGKDGVNLLSLAVMKEHAGAFLGELAKLEHAVI</sequence>
<dbReference type="OrthoDB" id="716518at2759"/>
<comment type="similarity">
    <text evidence="1">Belongs to the plant acyltransferase family.</text>
</comment>
<evidence type="ECO:0000313" key="2">
    <source>
        <dbReference type="EMBL" id="KAF8776662.1"/>
    </source>
</evidence>
<proteinExistence type="inferred from homology"/>
<organism evidence="2 3">
    <name type="scientific">Digitaria exilis</name>
    <dbReference type="NCBI Taxonomy" id="1010633"/>
    <lineage>
        <taxon>Eukaryota</taxon>
        <taxon>Viridiplantae</taxon>
        <taxon>Streptophyta</taxon>
        <taxon>Embryophyta</taxon>
        <taxon>Tracheophyta</taxon>
        <taxon>Spermatophyta</taxon>
        <taxon>Magnoliopsida</taxon>
        <taxon>Liliopsida</taxon>
        <taxon>Poales</taxon>
        <taxon>Poaceae</taxon>
        <taxon>PACMAD clade</taxon>
        <taxon>Panicoideae</taxon>
        <taxon>Panicodae</taxon>
        <taxon>Paniceae</taxon>
        <taxon>Anthephorinae</taxon>
        <taxon>Digitaria</taxon>
    </lineage>
</organism>
<dbReference type="AlphaFoldDB" id="A0A835KUT2"/>
<dbReference type="InterPro" id="IPR023213">
    <property type="entry name" value="CAT-like_dom_sf"/>
</dbReference>
<keyword evidence="3" id="KW-1185">Reference proteome</keyword>
<evidence type="ECO:0000313" key="3">
    <source>
        <dbReference type="Proteomes" id="UP000636709"/>
    </source>
</evidence>
<dbReference type="Pfam" id="PF02458">
    <property type="entry name" value="Transferase"/>
    <property type="match status" value="1"/>
</dbReference>
<dbReference type="InterPro" id="IPR050898">
    <property type="entry name" value="Plant_acyltransferase"/>
</dbReference>
<dbReference type="Proteomes" id="UP000636709">
    <property type="component" value="Unassembled WGS sequence"/>
</dbReference>
<name>A0A835KUT2_9POAL</name>
<dbReference type="GO" id="GO:0016747">
    <property type="term" value="F:acyltransferase activity, transferring groups other than amino-acyl groups"/>
    <property type="evidence" value="ECO:0007669"/>
    <property type="project" value="UniProtKB-ARBA"/>
</dbReference>
<dbReference type="PANTHER" id="PTHR31147">
    <property type="entry name" value="ACYL TRANSFERASE 4"/>
    <property type="match status" value="1"/>
</dbReference>
<comment type="caution">
    <text evidence="2">The sequence shown here is derived from an EMBL/GenBank/DDBJ whole genome shotgun (WGS) entry which is preliminary data.</text>
</comment>
<dbReference type="PANTHER" id="PTHR31147:SF55">
    <property type="entry name" value="HXXXD-TYPE ACYL-TRANSFERASE FAMILY PROTEIN"/>
    <property type="match status" value="1"/>
</dbReference>
<reference evidence="2" key="1">
    <citation type="submission" date="2020-07" db="EMBL/GenBank/DDBJ databases">
        <title>Genome sequence and genetic diversity analysis of an under-domesticated orphan crop, white fonio (Digitaria exilis).</title>
        <authorList>
            <person name="Bennetzen J.L."/>
            <person name="Chen S."/>
            <person name="Ma X."/>
            <person name="Wang X."/>
            <person name="Yssel A.E.J."/>
            <person name="Chaluvadi S.R."/>
            <person name="Johnson M."/>
            <person name="Gangashetty P."/>
            <person name="Hamidou F."/>
            <person name="Sanogo M.D."/>
            <person name="Zwaenepoel A."/>
            <person name="Wallace J."/>
            <person name="Van De Peer Y."/>
            <person name="Van Deynze A."/>
        </authorList>
    </citation>
    <scope>NUCLEOTIDE SEQUENCE</scope>
    <source>
        <tissue evidence="2">Leaves</tissue>
    </source>
</reference>
<dbReference type="EMBL" id="JACEFO010000191">
    <property type="protein sequence ID" value="KAF8776662.1"/>
    <property type="molecule type" value="Genomic_DNA"/>
</dbReference>
<evidence type="ECO:0000256" key="1">
    <source>
        <dbReference type="ARBA" id="ARBA00009861"/>
    </source>
</evidence>
<protein>
    <submittedName>
        <fullName evidence="2">Uncharacterized protein</fullName>
    </submittedName>
</protein>